<keyword evidence="7 9" id="KW-0067">ATP-binding</keyword>
<dbReference type="AlphaFoldDB" id="A0A1F6TCX9"/>
<evidence type="ECO:0000256" key="5">
    <source>
        <dbReference type="ARBA" id="ARBA00022741"/>
    </source>
</evidence>
<dbReference type="HAMAP" id="MF_00328">
    <property type="entry name" value="Guanylate_kinase"/>
    <property type="match status" value="1"/>
</dbReference>
<dbReference type="InterPro" id="IPR020590">
    <property type="entry name" value="Guanylate_kinase_CS"/>
</dbReference>
<dbReference type="InterPro" id="IPR008145">
    <property type="entry name" value="GK/Ca_channel_bsu"/>
</dbReference>
<dbReference type="PANTHER" id="PTHR23117">
    <property type="entry name" value="GUANYLATE KINASE-RELATED"/>
    <property type="match status" value="1"/>
</dbReference>
<dbReference type="GO" id="GO:0004385">
    <property type="term" value="F:GMP kinase activity"/>
    <property type="evidence" value="ECO:0007669"/>
    <property type="project" value="UniProtKB-UniRule"/>
</dbReference>
<keyword evidence="4 9" id="KW-0808">Transferase</keyword>
<dbReference type="SMART" id="SM00072">
    <property type="entry name" value="GuKc"/>
    <property type="match status" value="1"/>
</dbReference>
<dbReference type="PANTHER" id="PTHR23117:SF13">
    <property type="entry name" value="GUANYLATE KINASE"/>
    <property type="match status" value="1"/>
</dbReference>
<dbReference type="NCBIfam" id="TIGR03263">
    <property type="entry name" value="guanyl_kin"/>
    <property type="match status" value="1"/>
</dbReference>
<evidence type="ECO:0000256" key="3">
    <source>
        <dbReference type="ARBA" id="ARBA00016296"/>
    </source>
</evidence>
<accession>A0A1F6TCX9</accession>
<evidence type="ECO:0000256" key="1">
    <source>
        <dbReference type="ARBA" id="ARBA00005790"/>
    </source>
</evidence>
<dbReference type="CDD" id="cd00071">
    <property type="entry name" value="GMPK"/>
    <property type="match status" value="1"/>
</dbReference>
<dbReference type="InterPro" id="IPR027417">
    <property type="entry name" value="P-loop_NTPase"/>
</dbReference>
<reference evidence="11 12" key="1">
    <citation type="journal article" date="2016" name="Nat. Commun.">
        <title>Thousands of microbial genomes shed light on interconnected biogeochemical processes in an aquifer system.</title>
        <authorList>
            <person name="Anantharaman K."/>
            <person name="Brown C.T."/>
            <person name="Hug L.A."/>
            <person name="Sharon I."/>
            <person name="Castelle C.J."/>
            <person name="Probst A.J."/>
            <person name="Thomas B.C."/>
            <person name="Singh A."/>
            <person name="Wilkins M.J."/>
            <person name="Karaoz U."/>
            <person name="Brodie E.L."/>
            <person name="Williams K.H."/>
            <person name="Hubbard S.S."/>
            <person name="Banfield J.F."/>
        </authorList>
    </citation>
    <scope>NUCLEOTIDE SEQUENCE [LARGE SCALE GENOMIC DNA]</scope>
</reference>
<dbReference type="GO" id="GO:0005524">
    <property type="term" value="F:ATP binding"/>
    <property type="evidence" value="ECO:0007669"/>
    <property type="project" value="UniProtKB-UniRule"/>
</dbReference>
<name>A0A1F6TCX9_9PROT</name>
<dbReference type="InterPro" id="IPR017665">
    <property type="entry name" value="Guanylate_kinase"/>
</dbReference>
<comment type="similarity">
    <text evidence="1 9">Belongs to the guanylate kinase family.</text>
</comment>
<protein>
    <recommendedName>
        <fullName evidence="3 9">Guanylate kinase</fullName>
        <ecNumber evidence="2 9">2.7.4.8</ecNumber>
    </recommendedName>
    <alternativeName>
        <fullName evidence="8 9">GMP kinase</fullName>
    </alternativeName>
</protein>
<comment type="caution">
    <text evidence="11">The sequence shown here is derived from an EMBL/GenBank/DDBJ whole genome shotgun (WGS) entry which is preliminary data.</text>
</comment>
<comment type="function">
    <text evidence="9">Essential for recycling GMP and indirectly, cGMP.</text>
</comment>
<dbReference type="EC" id="2.7.4.8" evidence="2 9"/>
<dbReference type="STRING" id="1817758.A2150_04030"/>
<evidence type="ECO:0000256" key="9">
    <source>
        <dbReference type="HAMAP-Rule" id="MF_00328"/>
    </source>
</evidence>
<dbReference type="Gene3D" id="3.30.63.10">
    <property type="entry name" value="Guanylate Kinase phosphate binding domain"/>
    <property type="match status" value="1"/>
</dbReference>
<evidence type="ECO:0000259" key="10">
    <source>
        <dbReference type="PROSITE" id="PS50052"/>
    </source>
</evidence>
<evidence type="ECO:0000256" key="7">
    <source>
        <dbReference type="ARBA" id="ARBA00022840"/>
    </source>
</evidence>
<proteinExistence type="inferred from homology"/>
<dbReference type="InterPro" id="IPR008144">
    <property type="entry name" value="Guanylate_kin-like_dom"/>
</dbReference>
<evidence type="ECO:0000256" key="8">
    <source>
        <dbReference type="ARBA" id="ARBA00030128"/>
    </source>
</evidence>
<keyword evidence="6 9" id="KW-0418">Kinase</keyword>
<comment type="subcellular location">
    <subcellularLocation>
        <location evidence="9">Cytoplasm</location>
    </subcellularLocation>
</comment>
<comment type="catalytic activity">
    <reaction evidence="9">
        <text>GMP + ATP = GDP + ADP</text>
        <dbReference type="Rhea" id="RHEA:20780"/>
        <dbReference type="ChEBI" id="CHEBI:30616"/>
        <dbReference type="ChEBI" id="CHEBI:58115"/>
        <dbReference type="ChEBI" id="CHEBI:58189"/>
        <dbReference type="ChEBI" id="CHEBI:456216"/>
        <dbReference type="EC" id="2.7.4.8"/>
    </reaction>
</comment>
<feature type="binding site" evidence="9">
    <location>
        <begin position="13"/>
        <end position="20"/>
    </location>
    <ligand>
        <name>ATP</name>
        <dbReference type="ChEBI" id="CHEBI:30616"/>
    </ligand>
</feature>
<evidence type="ECO:0000256" key="2">
    <source>
        <dbReference type="ARBA" id="ARBA00012961"/>
    </source>
</evidence>
<dbReference type="SUPFAM" id="SSF52540">
    <property type="entry name" value="P-loop containing nucleoside triphosphate hydrolases"/>
    <property type="match status" value="1"/>
</dbReference>
<dbReference type="FunFam" id="3.30.63.10:FF:000002">
    <property type="entry name" value="Guanylate kinase 1"/>
    <property type="match status" value="1"/>
</dbReference>
<evidence type="ECO:0000256" key="4">
    <source>
        <dbReference type="ARBA" id="ARBA00022679"/>
    </source>
</evidence>
<feature type="domain" description="Guanylate kinase-like" evidence="10">
    <location>
        <begin position="6"/>
        <end position="184"/>
    </location>
</feature>
<dbReference type="Proteomes" id="UP000177925">
    <property type="component" value="Unassembled WGS sequence"/>
</dbReference>
<evidence type="ECO:0000313" key="11">
    <source>
        <dbReference type="EMBL" id="OGI42964.1"/>
    </source>
</evidence>
<dbReference type="PROSITE" id="PS50052">
    <property type="entry name" value="GUANYLATE_KINASE_2"/>
    <property type="match status" value="1"/>
</dbReference>
<dbReference type="GO" id="GO:0005829">
    <property type="term" value="C:cytosol"/>
    <property type="evidence" value="ECO:0007669"/>
    <property type="project" value="TreeGrafter"/>
</dbReference>
<evidence type="ECO:0000256" key="6">
    <source>
        <dbReference type="ARBA" id="ARBA00022777"/>
    </source>
</evidence>
<organism evidence="11 12">
    <name type="scientific">Candidatus Muproteobacteria bacterium RBG_16_64_11</name>
    <dbReference type="NCBI Taxonomy" id="1817758"/>
    <lineage>
        <taxon>Bacteria</taxon>
        <taxon>Pseudomonadati</taxon>
        <taxon>Pseudomonadota</taxon>
        <taxon>Candidatus Muproteobacteria</taxon>
    </lineage>
</organism>
<gene>
    <name evidence="9" type="primary">gmk</name>
    <name evidence="11" type="ORF">A2150_04030</name>
</gene>
<dbReference type="EMBL" id="MFSS01000072">
    <property type="protein sequence ID" value="OGI42964.1"/>
    <property type="molecule type" value="Genomic_DNA"/>
</dbReference>
<keyword evidence="9" id="KW-0963">Cytoplasm</keyword>
<keyword evidence="5 9" id="KW-0547">Nucleotide-binding</keyword>
<dbReference type="Pfam" id="PF00625">
    <property type="entry name" value="Guanylate_kin"/>
    <property type="match status" value="1"/>
</dbReference>
<sequence>MAVATGKLIILAAPSGGGKTSLAQALIEGSPSIVRSVSHTTRAPRPGERDGVDYFFVAPGEFERMAAAGEFLEHATVFGNRYGTSRRAVETQLAAGKNVLLTIDWQGARSIKRQLPQALSVFILPPSRQALAERLRARGQDSAEVIAARMQAALSEISHYGEFDVLVVNDDFSAALADLQAVILGNGAPKRPLDADIAGLLAG</sequence>
<dbReference type="Gene3D" id="3.40.50.300">
    <property type="entry name" value="P-loop containing nucleotide triphosphate hydrolases"/>
    <property type="match status" value="1"/>
</dbReference>
<evidence type="ECO:0000313" key="12">
    <source>
        <dbReference type="Proteomes" id="UP000177925"/>
    </source>
</evidence>
<dbReference type="PROSITE" id="PS00856">
    <property type="entry name" value="GUANYLATE_KINASE_1"/>
    <property type="match status" value="1"/>
</dbReference>